<dbReference type="Proteomes" id="UP000291259">
    <property type="component" value="Chromosome"/>
</dbReference>
<reference evidence="2 3" key="1">
    <citation type="submission" date="2019-01" db="EMBL/GenBank/DDBJ databases">
        <title>Genome sequencing of strain FW100M-8.</title>
        <authorList>
            <person name="Heo J."/>
            <person name="Kim S.-J."/>
            <person name="Kim J.-S."/>
            <person name="Hong S.-B."/>
            <person name="Kwon S.-W."/>
        </authorList>
    </citation>
    <scope>NUCLEOTIDE SEQUENCE [LARGE SCALE GENOMIC DNA]</scope>
    <source>
        <strain evidence="2 3">FW100M-8</strain>
    </source>
</reference>
<gene>
    <name evidence="2" type="ORF">ET445_11685</name>
</gene>
<feature type="domain" description="AbiEi antitoxin C-terminal" evidence="1">
    <location>
        <begin position="51"/>
        <end position="144"/>
    </location>
</feature>
<keyword evidence="3" id="KW-1185">Reference proteome</keyword>
<dbReference type="RefSeq" id="WP_129191454.1">
    <property type="nucleotide sequence ID" value="NZ_CP035491.1"/>
</dbReference>
<evidence type="ECO:0000259" key="1">
    <source>
        <dbReference type="Pfam" id="PF09407"/>
    </source>
</evidence>
<protein>
    <recommendedName>
        <fullName evidence="1">AbiEi antitoxin C-terminal domain-containing protein</fullName>
    </recommendedName>
</protein>
<name>A0A4P6FDB1_9MICO</name>
<accession>A0A4P6FDB1</accession>
<dbReference type="OrthoDB" id="4802815at2"/>
<organism evidence="2 3">
    <name type="scientific">Agromyces protaetiae</name>
    <dbReference type="NCBI Taxonomy" id="2509455"/>
    <lineage>
        <taxon>Bacteria</taxon>
        <taxon>Bacillati</taxon>
        <taxon>Actinomycetota</taxon>
        <taxon>Actinomycetes</taxon>
        <taxon>Micrococcales</taxon>
        <taxon>Microbacteriaceae</taxon>
        <taxon>Agromyces</taxon>
    </lineage>
</organism>
<dbReference type="InterPro" id="IPR018547">
    <property type="entry name" value="AbiEi_C"/>
</dbReference>
<evidence type="ECO:0000313" key="3">
    <source>
        <dbReference type="Proteomes" id="UP000291259"/>
    </source>
</evidence>
<proteinExistence type="predicted"/>
<evidence type="ECO:0000313" key="2">
    <source>
        <dbReference type="EMBL" id="QAY73904.1"/>
    </source>
</evidence>
<dbReference type="Pfam" id="PF09407">
    <property type="entry name" value="AbiEi_1"/>
    <property type="match status" value="1"/>
</dbReference>
<dbReference type="AlphaFoldDB" id="A0A4P6FDB1"/>
<dbReference type="EMBL" id="CP035491">
    <property type="protein sequence ID" value="QAY73904.1"/>
    <property type="molecule type" value="Genomic_DNA"/>
</dbReference>
<dbReference type="KEGG" id="agf:ET445_11685"/>
<sequence>MARLPSVLGTDDLPLAELYAARLDGDVVQLFGAFVPIDEPDLPPLRAQLAAHEAPAGVILDRWSAAWVHGASDLPPAAHEFCVPIDARGTTRPGTRRIRQVVLHDPDIVVIGGVRCLSYERTAIEIARDLAADDDDVLNALHVLCAASPTLWGRLRTRIDEWERLAYKRRVLERLDATAKRLPSETVAMPTAGRRSAV</sequence>